<evidence type="ECO:0000313" key="2">
    <source>
        <dbReference type="Proteomes" id="UP001140510"/>
    </source>
</evidence>
<name>A0A9W8Z2Z7_9PLEO</name>
<gene>
    <name evidence="1" type="ORF">N0V91_010592</name>
</gene>
<dbReference type="EMBL" id="JAPEVA010000145">
    <property type="protein sequence ID" value="KAJ4397901.1"/>
    <property type="molecule type" value="Genomic_DNA"/>
</dbReference>
<keyword evidence="2" id="KW-1185">Reference proteome</keyword>
<evidence type="ECO:0000313" key="1">
    <source>
        <dbReference type="EMBL" id="KAJ4397901.1"/>
    </source>
</evidence>
<organism evidence="1 2">
    <name type="scientific">Didymella pomorum</name>
    <dbReference type="NCBI Taxonomy" id="749634"/>
    <lineage>
        <taxon>Eukaryota</taxon>
        <taxon>Fungi</taxon>
        <taxon>Dikarya</taxon>
        <taxon>Ascomycota</taxon>
        <taxon>Pezizomycotina</taxon>
        <taxon>Dothideomycetes</taxon>
        <taxon>Pleosporomycetidae</taxon>
        <taxon>Pleosporales</taxon>
        <taxon>Pleosporineae</taxon>
        <taxon>Didymellaceae</taxon>
        <taxon>Didymella</taxon>
    </lineage>
</organism>
<reference evidence="1" key="1">
    <citation type="submission" date="2022-10" db="EMBL/GenBank/DDBJ databases">
        <title>Tapping the CABI collections for fungal endophytes: first genome assemblies for Collariella, Neodidymelliopsis, Ascochyta clinopodiicola, Didymella pomorum, Didymosphaeria variabile, Neocosmospora piperis and Neocucurbitaria cava.</title>
        <authorList>
            <person name="Hill R."/>
        </authorList>
    </citation>
    <scope>NUCLEOTIDE SEQUENCE</scope>
    <source>
        <strain evidence="1">IMI 355091</strain>
    </source>
</reference>
<proteinExistence type="predicted"/>
<dbReference type="AlphaFoldDB" id="A0A9W8Z2Z7"/>
<dbReference type="Proteomes" id="UP001140510">
    <property type="component" value="Unassembled WGS sequence"/>
</dbReference>
<comment type="caution">
    <text evidence="1">The sequence shown here is derived from an EMBL/GenBank/DDBJ whole genome shotgun (WGS) entry which is preliminary data.</text>
</comment>
<protein>
    <submittedName>
        <fullName evidence="1">Uncharacterized protein</fullName>
    </submittedName>
</protein>
<accession>A0A9W8Z2Z7</accession>
<sequence length="198" mass="22695">MVELDLCIRQIGRIDFEIWEKTQRYRSVLAKLEPGDIKRFELQFPALGYRRKELLVRSASFDESSSAGLMVADVESAPRVWATVQDWLTAKLAHWTGGYGALQVWWGTPTGSHFAYWIYQKNFGSISTNKSSFHLDPKGDRPPSPTALSLVSKVVHEELDQILWGATTKYFLNVRTFTKFLPEIQHKFLPGLSKFEIL</sequence>